<evidence type="ECO:0000313" key="2">
    <source>
        <dbReference type="EMBL" id="GIX96556.1"/>
    </source>
</evidence>
<comment type="caution">
    <text evidence="2">The sequence shown here is derived from an EMBL/GenBank/DDBJ whole genome shotgun (WGS) entry which is preliminary data.</text>
</comment>
<dbReference type="EMBL" id="BPLR01004662">
    <property type="protein sequence ID" value="GIX96556.1"/>
    <property type="molecule type" value="Genomic_DNA"/>
</dbReference>
<evidence type="ECO:0000256" key="1">
    <source>
        <dbReference type="SAM" id="MobiDB-lite"/>
    </source>
</evidence>
<evidence type="ECO:0000313" key="3">
    <source>
        <dbReference type="Proteomes" id="UP001054945"/>
    </source>
</evidence>
<sequence>MMRAAKKSFMRPEGHGVASPDPSSVGRQLHVLWLLGQERWNSFRSDVTGFGKMAITQAESAPERPPFLFLFSFRHQIDSLDIIMEEFRTFVEVA</sequence>
<proteinExistence type="predicted"/>
<dbReference type="AlphaFoldDB" id="A0AAV4PHL6"/>
<name>A0AAV4PHL6_CAEEX</name>
<protein>
    <submittedName>
        <fullName evidence="2">Uncharacterized protein</fullName>
    </submittedName>
</protein>
<feature type="region of interest" description="Disordered" evidence="1">
    <location>
        <begin position="1"/>
        <end position="23"/>
    </location>
</feature>
<gene>
    <name evidence="2" type="ORF">CEXT_34231</name>
</gene>
<organism evidence="2 3">
    <name type="scientific">Caerostris extrusa</name>
    <name type="common">Bark spider</name>
    <name type="synonym">Caerostris bankana</name>
    <dbReference type="NCBI Taxonomy" id="172846"/>
    <lineage>
        <taxon>Eukaryota</taxon>
        <taxon>Metazoa</taxon>
        <taxon>Ecdysozoa</taxon>
        <taxon>Arthropoda</taxon>
        <taxon>Chelicerata</taxon>
        <taxon>Arachnida</taxon>
        <taxon>Araneae</taxon>
        <taxon>Araneomorphae</taxon>
        <taxon>Entelegynae</taxon>
        <taxon>Araneoidea</taxon>
        <taxon>Araneidae</taxon>
        <taxon>Caerostris</taxon>
    </lineage>
</organism>
<reference evidence="2 3" key="1">
    <citation type="submission" date="2021-06" db="EMBL/GenBank/DDBJ databases">
        <title>Caerostris extrusa draft genome.</title>
        <authorList>
            <person name="Kono N."/>
            <person name="Arakawa K."/>
        </authorList>
    </citation>
    <scope>NUCLEOTIDE SEQUENCE [LARGE SCALE GENOMIC DNA]</scope>
</reference>
<accession>A0AAV4PHL6</accession>
<dbReference type="Proteomes" id="UP001054945">
    <property type="component" value="Unassembled WGS sequence"/>
</dbReference>
<keyword evidence="3" id="KW-1185">Reference proteome</keyword>